<dbReference type="PROSITE" id="PS50297">
    <property type="entry name" value="ANK_REP_REGION"/>
    <property type="match status" value="1"/>
</dbReference>
<feature type="repeat" description="ANK" evidence="3">
    <location>
        <begin position="183"/>
        <end position="215"/>
    </location>
</feature>
<proteinExistence type="predicted"/>
<dbReference type="OrthoDB" id="431123at2759"/>
<dbReference type="Proteomes" id="UP000186817">
    <property type="component" value="Unassembled WGS sequence"/>
</dbReference>
<name>A0A1Q9C777_SYMMI</name>
<evidence type="ECO:0000256" key="2">
    <source>
        <dbReference type="ARBA" id="ARBA00023043"/>
    </source>
</evidence>
<reference evidence="4 5" key="1">
    <citation type="submission" date="2016-02" db="EMBL/GenBank/DDBJ databases">
        <title>Genome analysis of coral dinoflagellate symbionts highlights evolutionary adaptations to a symbiotic lifestyle.</title>
        <authorList>
            <person name="Aranda M."/>
            <person name="Li Y."/>
            <person name="Liew Y.J."/>
            <person name="Baumgarten S."/>
            <person name="Simakov O."/>
            <person name="Wilson M."/>
            <person name="Piel J."/>
            <person name="Ashoor H."/>
            <person name="Bougouffa S."/>
            <person name="Bajic V.B."/>
            <person name="Ryu T."/>
            <person name="Ravasi T."/>
            <person name="Bayer T."/>
            <person name="Micklem G."/>
            <person name="Kim H."/>
            <person name="Bhak J."/>
            <person name="Lajeunesse T.C."/>
            <person name="Voolstra C.R."/>
        </authorList>
    </citation>
    <scope>NUCLEOTIDE SEQUENCE [LARGE SCALE GENOMIC DNA]</scope>
    <source>
        <strain evidence="4 5">CCMP2467</strain>
    </source>
</reference>
<accession>A0A1Q9C777</accession>
<dbReference type="PANTHER" id="PTHR24198">
    <property type="entry name" value="ANKYRIN REPEAT AND PROTEIN KINASE DOMAIN-CONTAINING PROTEIN"/>
    <property type="match status" value="1"/>
</dbReference>
<protein>
    <submittedName>
        <fullName evidence="4">Uncharacterized protein</fullName>
    </submittedName>
</protein>
<keyword evidence="2 3" id="KW-0040">ANK repeat</keyword>
<dbReference type="PANTHER" id="PTHR24198:SF165">
    <property type="entry name" value="ANKYRIN REPEAT-CONTAINING PROTEIN-RELATED"/>
    <property type="match status" value="1"/>
</dbReference>
<dbReference type="AlphaFoldDB" id="A0A1Q9C777"/>
<keyword evidence="1" id="KW-0677">Repeat</keyword>
<dbReference type="PROSITE" id="PS50088">
    <property type="entry name" value="ANK_REPEAT"/>
    <property type="match status" value="1"/>
</dbReference>
<dbReference type="Pfam" id="PF12796">
    <property type="entry name" value="Ank_2"/>
    <property type="match status" value="1"/>
</dbReference>
<organism evidence="4 5">
    <name type="scientific">Symbiodinium microadriaticum</name>
    <name type="common">Dinoflagellate</name>
    <name type="synonym">Zooxanthella microadriatica</name>
    <dbReference type="NCBI Taxonomy" id="2951"/>
    <lineage>
        <taxon>Eukaryota</taxon>
        <taxon>Sar</taxon>
        <taxon>Alveolata</taxon>
        <taxon>Dinophyceae</taxon>
        <taxon>Suessiales</taxon>
        <taxon>Symbiodiniaceae</taxon>
        <taxon>Symbiodinium</taxon>
    </lineage>
</organism>
<dbReference type="InterPro" id="IPR036770">
    <property type="entry name" value="Ankyrin_rpt-contain_sf"/>
</dbReference>
<dbReference type="InterPro" id="IPR002110">
    <property type="entry name" value="Ankyrin_rpt"/>
</dbReference>
<dbReference type="SUPFAM" id="SSF48403">
    <property type="entry name" value="Ankyrin repeat"/>
    <property type="match status" value="1"/>
</dbReference>
<evidence type="ECO:0000313" key="5">
    <source>
        <dbReference type="Proteomes" id="UP000186817"/>
    </source>
</evidence>
<dbReference type="SMART" id="SM00248">
    <property type="entry name" value="ANK"/>
    <property type="match status" value="2"/>
</dbReference>
<keyword evidence="5" id="KW-1185">Reference proteome</keyword>
<comment type="caution">
    <text evidence="4">The sequence shown here is derived from an EMBL/GenBank/DDBJ whole genome shotgun (WGS) entry which is preliminary data.</text>
</comment>
<evidence type="ECO:0000256" key="1">
    <source>
        <dbReference type="ARBA" id="ARBA00022737"/>
    </source>
</evidence>
<dbReference type="Gene3D" id="1.25.40.20">
    <property type="entry name" value="Ankyrin repeat-containing domain"/>
    <property type="match status" value="1"/>
</dbReference>
<evidence type="ECO:0000313" key="4">
    <source>
        <dbReference type="EMBL" id="OLP78745.1"/>
    </source>
</evidence>
<evidence type="ECO:0000256" key="3">
    <source>
        <dbReference type="PROSITE-ProRule" id="PRU00023"/>
    </source>
</evidence>
<dbReference type="EMBL" id="LSRX01001568">
    <property type="protein sequence ID" value="OLP78745.1"/>
    <property type="molecule type" value="Genomic_DNA"/>
</dbReference>
<sequence length="334" mass="35713">MRRRRGTGSGRCDAVSESEDDRMQYSLQGILRFAAGLDIRGLRPSSAPPPLASAISAFLGACSCVLLGRCAVGWQRFVPTGLDSEMLQRWVVENWPSARLPDAAQPEVSTNCVVELTAMSSSSGLTVMLDTAFAVFAREPQALAVADSRGQEPLHVAARRKCPALVQLLLDLRACPHAAGSRDGRSALHLAAASSDVESVRRLLAARANPDCRDQLRMLPLDIAARLRAQDVQEVHAAWIELIEPDGLSYGPSGHHGRIANRDMLVRQELCHVLTGIMGRQLARATSQPVGPAHDTLEQVIAGVYEFQKAELPGSGIFGCGFAGLAPEGSGVPL</sequence>
<gene>
    <name evidence="4" type="ORF">AK812_SmicGene41052</name>
</gene>